<dbReference type="InterPro" id="IPR011009">
    <property type="entry name" value="Kinase-like_dom_sf"/>
</dbReference>
<dbReference type="Proteomes" id="UP000053989">
    <property type="component" value="Unassembled WGS sequence"/>
</dbReference>
<dbReference type="PANTHER" id="PTHR38248">
    <property type="entry name" value="FUNK1 6"/>
    <property type="match status" value="1"/>
</dbReference>
<evidence type="ECO:0000313" key="2">
    <source>
        <dbReference type="EMBL" id="KIM60942.1"/>
    </source>
</evidence>
<dbReference type="PROSITE" id="PS00109">
    <property type="entry name" value="PROTEIN_KINASE_TYR"/>
    <property type="match status" value="1"/>
</dbReference>
<dbReference type="InterPro" id="IPR040976">
    <property type="entry name" value="Pkinase_fungal"/>
</dbReference>
<dbReference type="Pfam" id="PF17667">
    <property type="entry name" value="Pkinase_fungal"/>
    <property type="match status" value="1"/>
</dbReference>
<organism evidence="2 3">
    <name type="scientific">Scleroderma citrinum Foug A</name>
    <dbReference type="NCBI Taxonomy" id="1036808"/>
    <lineage>
        <taxon>Eukaryota</taxon>
        <taxon>Fungi</taxon>
        <taxon>Dikarya</taxon>
        <taxon>Basidiomycota</taxon>
        <taxon>Agaricomycotina</taxon>
        <taxon>Agaricomycetes</taxon>
        <taxon>Agaricomycetidae</taxon>
        <taxon>Boletales</taxon>
        <taxon>Sclerodermatineae</taxon>
        <taxon>Sclerodermataceae</taxon>
        <taxon>Scleroderma</taxon>
    </lineage>
</organism>
<reference evidence="2 3" key="1">
    <citation type="submission" date="2014-04" db="EMBL/GenBank/DDBJ databases">
        <authorList>
            <consortium name="DOE Joint Genome Institute"/>
            <person name="Kuo A."/>
            <person name="Kohler A."/>
            <person name="Nagy L.G."/>
            <person name="Floudas D."/>
            <person name="Copeland A."/>
            <person name="Barry K.W."/>
            <person name="Cichocki N."/>
            <person name="Veneault-Fourrey C."/>
            <person name="LaButti K."/>
            <person name="Lindquist E.A."/>
            <person name="Lipzen A."/>
            <person name="Lundell T."/>
            <person name="Morin E."/>
            <person name="Murat C."/>
            <person name="Sun H."/>
            <person name="Tunlid A."/>
            <person name="Henrissat B."/>
            <person name="Grigoriev I.V."/>
            <person name="Hibbett D.S."/>
            <person name="Martin F."/>
            <person name="Nordberg H.P."/>
            <person name="Cantor M.N."/>
            <person name="Hua S.X."/>
        </authorList>
    </citation>
    <scope>NUCLEOTIDE SEQUENCE [LARGE SCALE GENOMIC DNA]</scope>
    <source>
        <strain evidence="2 3">Foug A</strain>
    </source>
</reference>
<dbReference type="GO" id="GO:0004672">
    <property type="term" value="F:protein kinase activity"/>
    <property type="evidence" value="ECO:0007669"/>
    <property type="project" value="InterPro"/>
</dbReference>
<feature type="non-terminal residue" evidence="2">
    <location>
        <position position="94"/>
    </location>
</feature>
<dbReference type="InterPro" id="IPR008266">
    <property type="entry name" value="Tyr_kinase_AS"/>
</dbReference>
<name>A0A0C3A7V9_9AGAM</name>
<protein>
    <recommendedName>
        <fullName evidence="1">Protein kinase domain-containing protein</fullName>
    </recommendedName>
</protein>
<feature type="non-terminal residue" evidence="2">
    <location>
        <position position="1"/>
    </location>
</feature>
<dbReference type="HOGENOM" id="CLU_138921_1_0_1"/>
<dbReference type="SUPFAM" id="SSF56112">
    <property type="entry name" value="Protein kinase-like (PK-like)"/>
    <property type="match status" value="1"/>
</dbReference>
<dbReference type="AlphaFoldDB" id="A0A0C3A7V9"/>
<evidence type="ECO:0000313" key="3">
    <source>
        <dbReference type="Proteomes" id="UP000053989"/>
    </source>
</evidence>
<gene>
    <name evidence="2" type="ORF">SCLCIDRAFT_79200</name>
</gene>
<keyword evidence="3" id="KW-1185">Reference proteome</keyword>
<dbReference type="OrthoDB" id="2747778at2759"/>
<dbReference type="InterPro" id="IPR000719">
    <property type="entry name" value="Prot_kinase_dom"/>
</dbReference>
<feature type="domain" description="Protein kinase" evidence="1">
    <location>
        <begin position="1"/>
        <end position="94"/>
    </location>
</feature>
<dbReference type="GO" id="GO:0005524">
    <property type="term" value="F:ATP binding"/>
    <property type="evidence" value="ECO:0007669"/>
    <property type="project" value="InterPro"/>
</dbReference>
<dbReference type="PANTHER" id="PTHR38248:SF2">
    <property type="entry name" value="FUNK1 11"/>
    <property type="match status" value="1"/>
</dbReference>
<dbReference type="InParanoid" id="A0A0C3A7V9"/>
<dbReference type="Gene3D" id="1.10.510.10">
    <property type="entry name" value="Transferase(Phosphotransferase) domain 1"/>
    <property type="match status" value="1"/>
</dbReference>
<proteinExistence type="predicted"/>
<dbReference type="EMBL" id="KN822057">
    <property type="protein sequence ID" value="KIM60942.1"/>
    <property type="molecule type" value="Genomic_DNA"/>
</dbReference>
<dbReference type="STRING" id="1036808.A0A0C3A7V9"/>
<reference evidence="3" key="2">
    <citation type="submission" date="2015-01" db="EMBL/GenBank/DDBJ databases">
        <title>Evolutionary Origins and Diversification of the Mycorrhizal Mutualists.</title>
        <authorList>
            <consortium name="DOE Joint Genome Institute"/>
            <consortium name="Mycorrhizal Genomics Consortium"/>
            <person name="Kohler A."/>
            <person name="Kuo A."/>
            <person name="Nagy L.G."/>
            <person name="Floudas D."/>
            <person name="Copeland A."/>
            <person name="Barry K.W."/>
            <person name="Cichocki N."/>
            <person name="Veneault-Fourrey C."/>
            <person name="LaButti K."/>
            <person name="Lindquist E.A."/>
            <person name="Lipzen A."/>
            <person name="Lundell T."/>
            <person name="Morin E."/>
            <person name="Murat C."/>
            <person name="Riley R."/>
            <person name="Ohm R."/>
            <person name="Sun H."/>
            <person name="Tunlid A."/>
            <person name="Henrissat B."/>
            <person name="Grigoriev I.V."/>
            <person name="Hibbett D.S."/>
            <person name="Martin F."/>
        </authorList>
    </citation>
    <scope>NUCLEOTIDE SEQUENCE [LARGE SCALE GENOMIC DNA]</scope>
    <source>
        <strain evidence="3">Foug A</strain>
    </source>
</reference>
<sequence>YLAHKCTYKAGFLHRDLSPGNIIISEGRGYLIDWDMVKPIRVATPHRVTCTGTWQFMSACLVEHKSTTHTFWDDLESSFWVLLWTVLMCCESSL</sequence>
<dbReference type="PROSITE" id="PS50011">
    <property type="entry name" value="PROTEIN_KINASE_DOM"/>
    <property type="match status" value="1"/>
</dbReference>
<evidence type="ECO:0000259" key="1">
    <source>
        <dbReference type="PROSITE" id="PS50011"/>
    </source>
</evidence>
<accession>A0A0C3A7V9</accession>